<dbReference type="Pfam" id="PF13749">
    <property type="entry name" value="HATPase_c_4"/>
    <property type="match status" value="1"/>
</dbReference>
<dbReference type="Gene3D" id="3.30.950.30">
    <property type="entry name" value="Schlafen, AAA domain"/>
    <property type="match status" value="1"/>
</dbReference>
<protein>
    <recommendedName>
        <fullName evidence="1">Schlafen AlbA-2 domain-containing protein</fullName>
    </recommendedName>
</protein>
<dbReference type="InterPro" id="IPR038475">
    <property type="entry name" value="RecG_C_sf"/>
</dbReference>
<dbReference type="AlphaFoldDB" id="A0A654IPX1"/>
<accession>A0A654IPX1</accession>
<organism evidence="2">
    <name type="scientific">Mycoplasma feriruminatoris</name>
    <dbReference type="NCBI Taxonomy" id="1179777"/>
    <lineage>
        <taxon>Bacteria</taxon>
        <taxon>Bacillati</taxon>
        <taxon>Mycoplasmatota</taxon>
        <taxon>Mollicutes</taxon>
        <taxon>Mycoplasmataceae</taxon>
        <taxon>Mycoplasma</taxon>
    </lineage>
</organism>
<dbReference type="InterPro" id="IPR038461">
    <property type="entry name" value="Schlafen_AlbA_2_dom_sf"/>
</dbReference>
<dbReference type="Gene3D" id="3.30.565.60">
    <property type="match status" value="1"/>
</dbReference>
<dbReference type="PANTHER" id="PTHR30595:SF6">
    <property type="entry name" value="SCHLAFEN ALBA-2 DOMAIN-CONTAINING PROTEIN"/>
    <property type="match status" value="1"/>
</dbReference>
<proteinExistence type="predicted"/>
<dbReference type="PANTHER" id="PTHR30595">
    <property type="entry name" value="GLPR-RELATED TRANSCRIPTIONAL REPRESSOR"/>
    <property type="match status" value="1"/>
</dbReference>
<name>A0A654IPX1_9MOLU</name>
<evidence type="ECO:0000313" key="2">
    <source>
        <dbReference type="EMBL" id="VZS00812.1"/>
    </source>
</evidence>
<dbReference type="RefSeq" id="WP_347938288.1">
    <property type="nucleotide sequence ID" value="NZ_CP142077.1"/>
</dbReference>
<feature type="domain" description="Schlafen AlbA-2" evidence="1">
    <location>
        <begin position="18"/>
        <end position="118"/>
    </location>
</feature>
<reference evidence="2" key="1">
    <citation type="submission" date="2019-11" db="EMBL/GenBank/DDBJ databases">
        <authorList>
            <person name="Falquet L."/>
            <person name="Falquet L."/>
        </authorList>
    </citation>
    <scope>NUCLEOTIDE SEQUENCE</scope>
    <source>
        <strain evidence="2">14/OD_0535</strain>
    </source>
</reference>
<dbReference type="EMBL" id="LR739236">
    <property type="protein sequence ID" value="VZS00812.1"/>
    <property type="molecule type" value="Genomic_DNA"/>
</dbReference>
<sequence>MSIRKYNNPAIIHKEKNVSRKSSNWLKAACAFANMNGGTLIFGIKNSLIVGLKNIDSDYNYINEQITKLIEPKISFNIEIKTYEDKQYIEVNVFKTNNQIYTCNIDQVKNVYLKTKRQIFIANSFQLQDLVLKQQNTTYDALQLNIKKENASFTKLRSIYYQLKKKNINIQTLKLIDKDYLTNAGALFSDGCLVYQSKILATKWSGVDKTSKVVNHIEFQGDLLYLFKSAKKFIKKNSNLVWLTRDYDRIGLPDYPSQAINESIINALIHRDYKTIGSEIHIDMYDNRIEIYSPGGMYDASLIQEQNVFKLEKQIRNPILANVFFHLGLTKNNTTGLKTIINDYKNQFHYNKKLKPKFFSTNSSFVVTLYNLNYNRQ</sequence>
<evidence type="ECO:0000259" key="1">
    <source>
        <dbReference type="Pfam" id="PF04326"/>
    </source>
</evidence>
<gene>
    <name evidence="2" type="ORF">MF5583_00792</name>
</gene>
<dbReference type="Pfam" id="PF04326">
    <property type="entry name" value="SLFN_AlbA_2"/>
    <property type="match status" value="1"/>
</dbReference>
<dbReference type="InterPro" id="IPR007421">
    <property type="entry name" value="Schlafen_AlbA_2_dom"/>
</dbReference>